<sequence length="734" mass="83850">MVLKGRVLNEDGTPISGANIEGRLGRYTTTDARGYFSIPANMGEEVVIRGLGFETVYYRIKSLDDLEIRVQDQDEARYADLSFAQAMDSARFYFKKDSQKTADLLIAGLSNNPKKLKNTEQAQAYELLGDLYITQQQYDLAADSYEDAIQYKKSLSLSIKKAHALQRNGNYQEALKIFEDLRNQKSLDPKQRIAVFKGLASVYEAINSFQKSIDTYRELLENPLVLENRTLTTNLKTELASVYNKAGRKVEAQQLINESITVSEAASPVLNIAAKSNAAQFYNANQNYEEEINLRRQNIDQINALKEKKTNLKTISSDTITAFEPASSESSEMTNGYLEDADLEEVVIVQDMVAEEPTVQGEQFKIGAALKNLNKDSEALEYFKSSLEEAKANNDLEVQKEASRELYEIYRKRGYSRKALDYNDTYVAAVDALYAEKENELEENARRTKELLARQNRIDNLEKDRRLTENKLALINAENQLTEETNQRQQWVIYSLVALSLLLISLAFFMYRNNRQQKVNNRLLALKSLRSQMNPHFIFNALNSVNSYISLNDERAANKYLADFSKLMRNVLENSELDFIPLQKELELLKLYLKLEHERFKDQFNYEVTIAPEVKELDLEVPPMLLQPIIENAVWHGLRYKKEKGLLSVKVTKLSAQKIEVEIIDDGIGREKSKVLKTEHQKKRTSKGLGNIENRVALLNELHDYHIDMKVEDAGLSPDVGTRVVVVMNGKTKI</sequence>
<keyword evidence="6" id="KW-1185">Reference proteome</keyword>
<dbReference type="Pfam" id="PF13181">
    <property type="entry name" value="TPR_8"/>
    <property type="match status" value="1"/>
</dbReference>
<keyword evidence="3" id="KW-0472">Membrane</keyword>
<dbReference type="AlphaFoldDB" id="A0A1W6MPF0"/>
<dbReference type="GO" id="GO:0000155">
    <property type="term" value="F:phosphorelay sensor kinase activity"/>
    <property type="evidence" value="ECO:0007669"/>
    <property type="project" value="InterPro"/>
</dbReference>
<dbReference type="InterPro" id="IPR050640">
    <property type="entry name" value="Bact_2-comp_sensor_kinase"/>
</dbReference>
<dbReference type="SUPFAM" id="SSF49464">
    <property type="entry name" value="Carboxypeptidase regulatory domain-like"/>
    <property type="match status" value="1"/>
</dbReference>
<keyword evidence="3" id="KW-0812">Transmembrane</keyword>
<dbReference type="STRING" id="331648.BST97_13065"/>
<evidence type="ECO:0000256" key="3">
    <source>
        <dbReference type="SAM" id="Phobius"/>
    </source>
</evidence>
<dbReference type="Gene3D" id="3.30.565.10">
    <property type="entry name" value="Histidine kinase-like ATPase, C-terminal domain"/>
    <property type="match status" value="1"/>
</dbReference>
<evidence type="ECO:0000313" key="5">
    <source>
        <dbReference type="EMBL" id="ARN79484.1"/>
    </source>
</evidence>
<dbReference type="SUPFAM" id="SSF48452">
    <property type="entry name" value="TPR-like"/>
    <property type="match status" value="1"/>
</dbReference>
<feature type="coiled-coil region" evidence="2">
    <location>
        <begin position="393"/>
        <end position="478"/>
    </location>
</feature>
<dbReference type="InterPro" id="IPR036890">
    <property type="entry name" value="HATPase_C_sf"/>
</dbReference>
<evidence type="ECO:0000313" key="6">
    <source>
        <dbReference type="Proteomes" id="UP000193431"/>
    </source>
</evidence>
<dbReference type="InterPro" id="IPR019734">
    <property type="entry name" value="TPR_rpt"/>
</dbReference>
<protein>
    <recommendedName>
        <fullName evidence="4">Signal transduction histidine kinase internal region domain-containing protein</fullName>
    </recommendedName>
</protein>
<evidence type="ECO:0000259" key="4">
    <source>
        <dbReference type="Pfam" id="PF06580"/>
    </source>
</evidence>
<dbReference type="GO" id="GO:0016020">
    <property type="term" value="C:membrane"/>
    <property type="evidence" value="ECO:0007669"/>
    <property type="project" value="InterPro"/>
</dbReference>
<feature type="repeat" description="TPR" evidence="1">
    <location>
        <begin position="122"/>
        <end position="155"/>
    </location>
</feature>
<proteinExistence type="predicted"/>
<dbReference type="InterPro" id="IPR010559">
    <property type="entry name" value="Sig_transdc_His_kin_internal"/>
</dbReference>
<dbReference type="EMBL" id="CP019344">
    <property type="protein sequence ID" value="ARN79484.1"/>
    <property type="molecule type" value="Genomic_DNA"/>
</dbReference>
<accession>A0A1W6MPF0</accession>
<dbReference type="PANTHER" id="PTHR34220:SF7">
    <property type="entry name" value="SENSOR HISTIDINE KINASE YPDA"/>
    <property type="match status" value="1"/>
</dbReference>
<dbReference type="SUPFAM" id="SSF55874">
    <property type="entry name" value="ATPase domain of HSP90 chaperone/DNA topoisomerase II/histidine kinase"/>
    <property type="match status" value="1"/>
</dbReference>
<reference evidence="5 6" key="1">
    <citation type="submission" date="2016-11" db="EMBL/GenBank/DDBJ databases">
        <title>Trade-off between light-utilization and light-protection in marine flavobacteria.</title>
        <authorList>
            <person name="Kumagai Y."/>
        </authorList>
    </citation>
    <scope>NUCLEOTIDE SEQUENCE [LARGE SCALE GENOMIC DNA]</scope>
    <source>
        <strain evidence="5 6">JCM 13191</strain>
    </source>
</reference>
<dbReference type="Pfam" id="PF06580">
    <property type="entry name" value="His_kinase"/>
    <property type="match status" value="1"/>
</dbReference>
<dbReference type="InterPro" id="IPR011990">
    <property type="entry name" value="TPR-like_helical_dom_sf"/>
</dbReference>
<keyword evidence="3" id="KW-1133">Transmembrane helix</keyword>
<feature type="transmembrane region" description="Helical" evidence="3">
    <location>
        <begin position="491"/>
        <end position="511"/>
    </location>
</feature>
<dbReference type="Gene3D" id="1.25.40.10">
    <property type="entry name" value="Tetratricopeptide repeat domain"/>
    <property type="match status" value="2"/>
</dbReference>
<feature type="domain" description="Signal transduction histidine kinase internal region" evidence="4">
    <location>
        <begin position="526"/>
        <end position="604"/>
    </location>
</feature>
<gene>
    <name evidence="5" type="ORF">BST97_13065</name>
</gene>
<evidence type="ECO:0000256" key="1">
    <source>
        <dbReference type="PROSITE-ProRule" id="PRU00339"/>
    </source>
</evidence>
<name>A0A1W6MPF0_9FLAO</name>
<dbReference type="Proteomes" id="UP000193431">
    <property type="component" value="Chromosome"/>
</dbReference>
<dbReference type="SMART" id="SM00028">
    <property type="entry name" value="TPR"/>
    <property type="match status" value="4"/>
</dbReference>
<dbReference type="InterPro" id="IPR008969">
    <property type="entry name" value="CarboxyPept-like_regulatory"/>
</dbReference>
<dbReference type="PROSITE" id="PS50005">
    <property type="entry name" value="TPR"/>
    <property type="match status" value="1"/>
</dbReference>
<dbReference type="PANTHER" id="PTHR34220">
    <property type="entry name" value="SENSOR HISTIDINE KINASE YPDA"/>
    <property type="match status" value="1"/>
</dbReference>
<organism evidence="5 6">
    <name type="scientific">Nonlabens spongiae</name>
    <dbReference type="NCBI Taxonomy" id="331648"/>
    <lineage>
        <taxon>Bacteria</taxon>
        <taxon>Pseudomonadati</taxon>
        <taxon>Bacteroidota</taxon>
        <taxon>Flavobacteriia</taxon>
        <taxon>Flavobacteriales</taxon>
        <taxon>Flavobacteriaceae</taxon>
        <taxon>Nonlabens</taxon>
    </lineage>
</organism>
<evidence type="ECO:0000256" key="2">
    <source>
        <dbReference type="SAM" id="Coils"/>
    </source>
</evidence>
<keyword evidence="1" id="KW-0802">TPR repeat</keyword>
<keyword evidence="2" id="KW-0175">Coiled coil</keyword>